<accession>A0ABU5KL37</accession>
<dbReference type="InterPro" id="IPR021146">
    <property type="entry name" value="Phage_gp6-like_head-tail"/>
</dbReference>
<keyword evidence="2" id="KW-1185">Reference proteome</keyword>
<organism evidence="1 2">
    <name type="scientific">Jeotgalibacillus haloalkalitolerans</name>
    <dbReference type="NCBI Taxonomy" id="3104292"/>
    <lineage>
        <taxon>Bacteria</taxon>
        <taxon>Bacillati</taxon>
        <taxon>Bacillota</taxon>
        <taxon>Bacilli</taxon>
        <taxon>Bacillales</taxon>
        <taxon>Caryophanaceae</taxon>
        <taxon>Jeotgalibacillus</taxon>
    </lineage>
</organism>
<dbReference type="EMBL" id="JAXQNN010000002">
    <property type="protein sequence ID" value="MDZ5711656.1"/>
    <property type="molecule type" value="Genomic_DNA"/>
</dbReference>
<evidence type="ECO:0000313" key="1">
    <source>
        <dbReference type="EMBL" id="MDZ5711656.1"/>
    </source>
</evidence>
<reference evidence="1 2" key="1">
    <citation type="submission" date="2023-12" db="EMBL/GenBank/DDBJ databases">
        <title>Jeotgalibacillus haloalkaliphilus sp. nov., a novel salt-tolerant bacteria, isolated from the estuary of the Fenhe River into the Yellow River.</title>
        <authorList>
            <person name="Li Y."/>
        </authorList>
    </citation>
    <scope>NUCLEOTIDE SEQUENCE [LARGE SCALE GENOMIC DNA]</scope>
    <source>
        <strain evidence="1 2">HH7-29</strain>
    </source>
</reference>
<dbReference type="Proteomes" id="UP001292084">
    <property type="component" value="Unassembled WGS sequence"/>
</dbReference>
<dbReference type="RefSeq" id="WP_322420673.1">
    <property type="nucleotide sequence ID" value="NZ_JAXQNN010000002.1"/>
</dbReference>
<proteinExistence type="predicted"/>
<gene>
    <name evidence="1" type="ORF">UFB30_05430</name>
</gene>
<dbReference type="InterPro" id="IPR053746">
    <property type="entry name" value="Viral_HT_Connector_Assembly"/>
</dbReference>
<protein>
    <submittedName>
        <fullName evidence="1">Phage head-tail connector protein</fullName>
    </submittedName>
</protein>
<dbReference type="CDD" id="cd08055">
    <property type="entry name" value="gp15"/>
    <property type="match status" value="1"/>
</dbReference>
<sequence length="108" mass="12519">MPLLDEIKTLPAFSNGKHDEFLAFMVPALEDWIKEYCNNEFDKLPNGETKYPGGVKIFIAKACEHNMTKAGLSSRSMGTVSYSYDLEFPDSLKMYLRPYRKLKFVRQR</sequence>
<dbReference type="Gene3D" id="1.10.246.150">
    <property type="match status" value="1"/>
</dbReference>
<comment type="caution">
    <text evidence="1">The sequence shown here is derived from an EMBL/GenBank/DDBJ whole genome shotgun (WGS) entry which is preliminary data.</text>
</comment>
<name>A0ABU5KL37_9BACL</name>
<dbReference type="Pfam" id="PF05135">
    <property type="entry name" value="Phage_connect_1"/>
    <property type="match status" value="1"/>
</dbReference>
<evidence type="ECO:0000313" key="2">
    <source>
        <dbReference type="Proteomes" id="UP001292084"/>
    </source>
</evidence>